<comment type="caution">
    <text evidence="10">The sequence shown here is derived from an EMBL/GenBank/DDBJ whole genome shotgun (WGS) entry which is preliminary data.</text>
</comment>
<feature type="transmembrane region" description="Helical" evidence="8">
    <location>
        <begin position="368"/>
        <end position="385"/>
    </location>
</feature>
<proteinExistence type="inferred from homology"/>
<dbReference type="GO" id="GO:0042910">
    <property type="term" value="F:xenobiotic transmembrane transporter activity"/>
    <property type="evidence" value="ECO:0007669"/>
    <property type="project" value="InterPro"/>
</dbReference>
<protein>
    <recommendedName>
        <fullName evidence="8">Bcr/CflA family efflux transporter</fullName>
    </recommendedName>
</protein>
<feature type="transmembrane region" description="Helical" evidence="8">
    <location>
        <begin position="7"/>
        <end position="27"/>
    </location>
</feature>
<dbReference type="Pfam" id="PF07690">
    <property type="entry name" value="MFS_1"/>
    <property type="match status" value="1"/>
</dbReference>
<keyword evidence="5 8" id="KW-0812">Transmembrane</keyword>
<evidence type="ECO:0000256" key="6">
    <source>
        <dbReference type="ARBA" id="ARBA00022989"/>
    </source>
</evidence>
<feature type="transmembrane region" description="Helical" evidence="8">
    <location>
        <begin position="214"/>
        <end position="236"/>
    </location>
</feature>
<dbReference type="InterPro" id="IPR011701">
    <property type="entry name" value="MFS"/>
</dbReference>
<gene>
    <name evidence="10" type="ORF">GCM10011487_35670</name>
</gene>
<organism evidence="10 11">
    <name type="scientific">Steroidobacter agaridevorans</name>
    <dbReference type="NCBI Taxonomy" id="2695856"/>
    <lineage>
        <taxon>Bacteria</taxon>
        <taxon>Pseudomonadati</taxon>
        <taxon>Pseudomonadota</taxon>
        <taxon>Gammaproteobacteria</taxon>
        <taxon>Steroidobacterales</taxon>
        <taxon>Steroidobacteraceae</taxon>
        <taxon>Steroidobacter</taxon>
    </lineage>
</organism>
<dbReference type="InterPro" id="IPR020846">
    <property type="entry name" value="MFS_dom"/>
</dbReference>
<feature type="transmembrane region" description="Helical" evidence="8">
    <location>
        <begin position="306"/>
        <end position="330"/>
    </location>
</feature>
<evidence type="ECO:0000256" key="7">
    <source>
        <dbReference type="ARBA" id="ARBA00023136"/>
    </source>
</evidence>
<dbReference type="RefSeq" id="WP_161813197.1">
    <property type="nucleotide sequence ID" value="NZ_BLJN01000003.1"/>
</dbReference>
<dbReference type="PANTHER" id="PTHR23502:SF132">
    <property type="entry name" value="POLYAMINE TRANSPORTER 2-RELATED"/>
    <property type="match status" value="1"/>
</dbReference>
<comment type="subcellular location">
    <subcellularLocation>
        <location evidence="8">Cell inner membrane</location>
        <topology evidence="8">Multi-pass membrane protein</topology>
    </subcellularLocation>
    <subcellularLocation>
        <location evidence="1">Cell membrane</location>
        <topology evidence="1">Multi-pass membrane protein</topology>
    </subcellularLocation>
</comment>
<dbReference type="PRINTS" id="PR01035">
    <property type="entry name" value="TCRTETA"/>
</dbReference>
<dbReference type="InterPro" id="IPR001958">
    <property type="entry name" value="Tet-R_TetA/multi-R_MdtG-like"/>
</dbReference>
<dbReference type="InterPro" id="IPR004812">
    <property type="entry name" value="Efflux_drug-R_Bcr/CmlA"/>
</dbReference>
<evidence type="ECO:0000256" key="8">
    <source>
        <dbReference type="RuleBase" id="RU365088"/>
    </source>
</evidence>
<dbReference type="GO" id="GO:0005886">
    <property type="term" value="C:plasma membrane"/>
    <property type="evidence" value="ECO:0007669"/>
    <property type="project" value="UniProtKB-SubCell"/>
</dbReference>
<dbReference type="Proteomes" id="UP000445000">
    <property type="component" value="Unassembled WGS sequence"/>
</dbReference>
<dbReference type="Gene3D" id="1.20.1720.10">
    <property type="entry name" value="Multidrug resistance protein D"/>
    <property type="match status" value="1"/>
</dbReference>
<feature type="transmembrane region" description="Helical" evidence="8">
    <location>
        <begin position="99"/>
        <end position="120"/>
    </location>
</feature>
<keyword evidence="8" id="KW-0997">Cell inner membrane</keyword>
<dbReference type="SUPFAM" id="SSF103473">
    <property type="entry name" value="MFS general substrate transporter"/>
    <property type="match status" value="1"/>
</dbReference>
<evidence type="ECO:0000256" key="1">
    <source>
        <dbReference type="ARBA" id="ARBA00004651"/>
    </source>
</evidence>
<reference evidence="11" key="1">
    <citation type="submission" date="2020-01" db="EMBL/GenBank/DDBJ databases">
        <title>'Steroidobacter agaridevorans' sp. nov., agar-degrading bacteria isolated from rhizosphere soils.</title>
        <authorList>
            <person name="Ikenaga M."/>
            <person name="Kataoka M."/>
            <person name="Murouchi A."/>
            <person name="Katsuragi S."/>
            <person name="Sakai M."/>
        </authorList>
    </citation>
    <scope>NUCLEOTIDE SEQUENCE [LARGE SCALE GENOMIC DNA]</scope>
    <source>
        <strain evidence="11">YU21-B</strain>
    </source>
</reference>
<evidence type="ECO:0000313" key="10">
    <source>
        <dbReference type="EMBL" id="GFE81567.1"/>
    </source>
</evidence>
<keyword evidence="4" id="KW-1003">Cell membrane</keyword>
<dbReference type="PROSITE" id="PS50850">
    <property type="entry name" value="MFS"/>
    <property type="match status" value="1"/>
</dbReference>
<dbReference type="PANTHER" id="PTHR23502">
    <property type="entry name" value="MAJOR FACILITATOR SUPERFAMILY"/>
    <property type="match status" value="1"/>
</dbReference>
<comment type="similarity">
    <text evidence="2 8">Belongs to the major facilitator superfamily. Bcr/CmlA family.</text>
</comment>
<dbReference type="NCBIfam" id="TIGR00710">
    <property type="entry name" value="efflux_Bcr_CflA"/>
    <property type="match status" value="1"/>
</dbReference>
<feature type="domain" description="Major facilitator superfamily (MFS) profile" evidence="9">
    <location>
        <begin position="5"/>
        <end position="389"/>
    </location>
</feature>
<feature type="transmembrane region" description="Helical" evidence="8">
    <location>
        <begin position="248"/>
        <end position="270"/>
    </location>
</feature>
<dbReference type="GO" id="GO:1990961">
    <property type="term" value="P:xenobiotic detoxification by transmembrane export across the plasma membrane"/>
    <property type="evidence" value="ECO:0007669"/>
    <property type="project" value="InterPro"/>
</dbReference>
<feature type="transmembrane region" description="Helical" evidence="8">
    <location>
        <begin position="342"/>
        <end position="362"/>
    </location>
</feature>
<accession>A0A829YE81</accession>
<dbReference type="EMBL" id="BLJN01000003">
    <property type="protein sequence ID" value="GFE81567.1"/>
    <property type="molecule type" value="Genomic_DNA"/>
</dbReference>
<evidence type="ECO:0000256" key="5">
    <source>
        <dbReference type="ARBA" id="ARBA00022692"/>
    </source>
</evidence>
<dbReference type="CDD" id="cd17320">
    <property type="entry name" value="MFS_MdfA_MDR_like"/>
    <property type="match status" value="1"/>
</dbReference>
<evidence type="ECO:0000256" key="3">
    <source>
        <dbReference type="ARBA" id="ARBA00022448"/>
    </source>
</evidence>
<feature type="transmembrane region" description="Helical" evidence="8">
    <location>
        <begin position="74"/>
        <end position="93"/>
    </location>
</feature>
<keyword evidence="6 8" id="KW-1133">Transmembrane helix</keyword>
<keyword evidence="11" id="KW-1185">Reference proteome</keyword>
<feature type="transmembrane region" description="Helical" evidence="8">
    <location>
        <begin position="39"/>
        <end position="62"/>
    </location>
</feature>
<dbReference type="FunFam" id="1.20.1720.10:FF:000005">
    <property type="entry name" value="Bcr/CflA family efflux transporter"/>
    <property type="match status" value="1"/>
</dbReference>
<keyword evidence="7 8" id="KW-0472">Membrane</keyword>
<evidence type="ECO:0000256" key="2">
    <source>
        <dbReference type="ARBA" id="ARBA00006236"/>
    </source>
</evidence>
<evidence type="ECO:0000313" key="11">
    <source>
        <dbReference type="Proteomes" id="UP000445000"/>
    </source>
</evidence>
<evidence type="ECO:0000259" key="9">
    <source>
        <dbReference type="PROSITE" id="PS50850"/>
    </source>
</evidence>
<dbReference type="InterPro" id="IPR036259">
    <property type="entry name" value="MFS_trans_sf"/>
</dbReference>
<feature type="transmembrane region" description="Helical" evidence="8">
    <location>
        <begin position="282"/>
        <end position="300"/>
    </location>
</feature>
<feature type="transmembrane region" description="Helical" evidence="8">
    <location>
        <begin position="160"/>
        <end position="182"/>
    </location>
</feature>
<sequence length="402" mass="42285">MRRHPTFLIIVLGFLNALTPFTIDLYLPAFPQIAADLGVAVSRMSLSVSVYFIGFALGQVIYGPLLDRFGRQRPIYGGLAIYVLATLGCMTTTSFEGLLIYRFISALGGSAASVGAIALVRDHIPAEKAARAFATLMLVLSVSPLLAPSIGSLITTVASWRAIFAVLAALAIADLALVMLAVPRTYSPDPTVSLRLTPILRTFRDALAQPQFRTYTLAGSLSFAGLFVFVSGSPAVFMDGFGVGPGGFGAIFAILAGGMILGGQLNHLLLKYFSSELVFRRALSVQVIGGIAFLALSMTFDLGKWATVVLLFVFLHCAGITYPNAAALALKPFTKNIGSASSLLGFLQLGMGALAAALVGVLDLTGPLPMAFVMAICSTAGWILLNSTRRSSSEEVGEQTSG</sequence>
<keyword evidence="3 8" id="KW-0813">Transport</keyword>
<name>A0A829YE81_9GAMM</name>
<feature type="transmembrane region" description="Helical" evidence="8">
    <location>
        <begin position="132"/>
        <end position="154"/>
    </location>
</feature>
<evidence type="ECO:0000256" key="4">
    <source>
        <dbReference type="ARBA" id="ARBA00022475"/>
    </source>
</evidence>
<dbReference type="AlphaFoldDB" id="A0A829YE81"/>